<protein>
    <submittedName>
        <fullName evidence="1">Uncharacterized protein</fullName>
    </submittedName>
</protein>
<proteinExistence type="predicted"/>
<reference evidence="1" key="1">
    <citation type="submission" date="2014-09" db="EMBL/GenBank/DDBJ databases">
        <authorList>
            <person name="Magalhaes I.L.F."/>
            <person name="Oliveira U."/>
            <person name="Santos F.R."/>
            <person name="Vidigal T.H.D.A."/>
            <person name="Brescovit A.D."/>
            <person name="Santos A.J."/>
        </authorList>
    </citation>
    <scope>NUCLEOTIDE SEQUENCE</scope>
    <source>
        <tissue evidence="1">Shoot tissue taken approximately 20 cm above the soil surface</tissue>
    </source>
</reference>
<organism evidence="1">
    <name type="scientific">Arundo donax</name>
    <name type="common">Giant reed</name>
    <name type="synonym">Donax arundinaceus</name>
    <dbReference type="NCBI Taxonomy" id="35708"/>
    <lineage>
        <taxon>Eukaryota</taxon>
        <taxon>Viridiplantae</taxon>
        <taxon>Streptophyta</taxon>
        <taxon>Embryophyta</taxon>
        <taxon>Tracheophyta</taxon>
        <taxon>Spermatophyta</taxon>
        <taxon>Magnoliopsida</taxon>
        <taxon>Liliopsida</taxon>
        <taxon>Poales</taxon>
        <taxon>Poaceae</taxon>
        <taxon>PACMAD clade</taxon>
        <taxon>Arundinoideae</taxon>
        <taxon>Arundineae</taxon>
        <taxon>Arundo</taxon>
    </lineage>
</organism>
<accession>A0A0A9CPG8</accession>
<sequence>MPGSIDLFDLRVQLLLIVCDYSSYSTRKKRSCIPADHHLMLLCFNVYTTLTKRHGICFFRTIRKKSSDLIPDYMPAVRINAFSFSSSAARLSSGKCSYNLSHAFAPRSPNLATICIHVYELPPLFSVQVLVCMHLKMKGRDSGEHVFL</sequence>
<name>A0A0A9CPG8_ARUDO</name>
<dbReference type="EMBL" id="GBRH01221557">
    <property type="protein sequence ID" value="JAD76338.1"/>
    <property type="molecule type" value="Transcribed_RNA"/>
</dbReference>
<evidence type="ECO:0000313" key="1">
    <source>
        <dbReference type="EMBL" id="JAD76338.1"/>
    </source>
</evidence>
<dbReference type="AlphaFoldDB" id="A0A0A9CPG8"/>
<reference evidence="1" key="2">
    <citation type="journal article" date="2015" name="Data Brief">
        <title>Shoot transcriptome of the giant reed, Arundo donax.</title>
        <authorList>
            <person name="Barrero R.A."/>
            <person name="Guerrero F.D."/>
            <person name="Moolhuijzen P."/>
            <person name="Goolsby J.A."/>
            <person name="Tidwell J."/>
            <person name="Bellgard S.E."/>
            <person name="Bellgard M.I."/>
        </authorList>
    </citation>
    <scope>NUCLEOTIDE SEQUENCE</scope>
    <source>
        <tissue evidence="1">Shoot tissue taken approximately 20 cm above the soil surface</tissue>
    </source>
</reference>